<dbReference type="Gramene" id="KOM57641">
    <property type="protein sequence ID" value="KOM57641"/>
    <property type="gene ID" value="LR48_Vigan11g067400"/>
</dbReference>
<dbReference type="EMBL" id="CM003381">
    <property type="protein sequence ID" value="KOM57641.1"/>
    <property type="molecule type" value="Genomic_DNA"/>
</dbReference>
<proteinExistence type="predicted"/>
<feature type="compositionally biased region" description="Basic and acidic residues" evidence="1">
    <location>
        <begin position="7"/>
        <end position="22"/>
    </location>
</feature>
<accession>A0A0L9VRE2</accession>
<evidence type="ECO:0000256" key="1">
    <source>
        <dbReference type="SAM" id="MobiDB-lite"/>
    </source>
</evidence>
<sequence length="205" mass="21805">MLSSIGREVHTERSSLLERGADDGSLISSSSSTRPKAGEDMHTEGKLTAHGKLILELQLPLGKSTRCFHEWKNSSSKQRPVGEARRPSRVQQCKGVASSKSPTLGMGMPRLGAPELHPVLDFGGVIPLSPSLQIDDHHPRVEVAVLPIGEGVRERGVGPECVGEIRSEVGVAVFGDNEDRLVPQRGSCQLGNIVEAGEGVGYGGM</sequence>
<evidence type="ECO:0000313" key="3">
    <source>
        <dbReference type="Proteomes" id="UP000053144"/>
    </source>
</evidence>
<reference evidence="3" key="1">
    <citation type="journal article" date="2015" name="Proc. Natl. Acad. Sci. U.S.A.">
        <title>Genome sequencing of adzuki bean (Vigna angularis) provides insight into high starch and low fat accumulation and domestication.</title>
        <authorList>
            <person name="Yang K."/>
            <person name="Tian Z."/>
            <person name="Chen C."/>
            <person name="Luo L."/>
            <person name="Zhao B."/>
            <person name="Wang Z."/>
            <person name="Yu L."/>
            <person name="Li Y."/>
            <person name="Sun Y."/>
            <person name="Li W."/>
            <person name="Chen Y."/>
            <person name="Li Y."/>
            <person name="Zhang Y."/>
            <person name="Ai D."/>
            <person name="Zhao J."/>
            <person name="Shang C."/>
            <person name="Ma Y."/>
            <person name="Wu B."/>
            <person name="Wang M."/>
            <person name="Gao L."/>
            <person name="Sun D."/>
            <person name="Zhang P."/>
            <person name="Guo F."/>
            <person name="Wang W."/>
            <person name="Li Y."/>
            <person name="Wang J."/>
            <person name="Varshney R.K."/>
            <person name="Wang J."/>
            <person name="Ling H.Q."/>
            <person name="Wan P."/>
        </authorList>
    </citation>
    <scope>NUCLEOTIDE SEQUENCE</scope>
    <source>
        <strain evidence="3">cv. Jingnong 6</strain>
    </source>
</reference>
<dbReference type="Proteomes" id="UP000053144">
    <property type="component" value="Chromosome 11"/>
</dbReference>
<feature type="region of interest" description="Disordered" evidence="1">
    <location>
        <begin position="71"/>
        <end position="106"/>
    </location>
</feature>
<evidence type="ECO:0000313" key="2">
    <source>
        <dbReference type="EMBL" id="KOM57641.1"/>
    </source>
</evidence>
<organism evidence="2 3">
    <name type="scientific">Phaseolus angularis</name>
    <name type="common">Azuki bean</name>
    <name type="synonym">Vigna angularis</name>
    <dbReference type="NCBI Taxonomy" id="3914"/>
    <lineage>
        <taxon>Eukaryota</taxon>
        <taxon>Viridiplantae</taxon>
        <taxon>Streptophyta</taxon>
        <taxon>Embryophyta</taxon>
        <taxon>Tracheophyta</taxon>
        <taxon>Spermatophyta</taxon>
        <taxon>Magnoliopsida</taxon>
        <taxon>eudicotyledons</taxon>
        <taxon>Gunneridae</taxon>
        <taxon>Pentapetalae</taxon>
        <taxon>rosids</taxon>
        <taxon>fabids</taxon>
        <taxon>Fabales</taxon>
        <taxon>Fabaceae</taxon>
        <taxon>Papilionoideae</taxon>
        <taxon>50 kb inversion clade</taxon>
        <taxon>NPAAA clade</taxon>
        <taxon>indigoferoid/millettioid clade</taxon>
        <taxon>Phaseoleae</taxon>
        <taxon>Vigna</taxon>
    </lineage>
</organism>
<dbReference type="AlphaFoldDB" id="A0A0L9VRE2"/>
<name>A0A0L9VRE2_PHAAN</name>
<protein>
    <submittedName>
        <fullName evidence="2">Uncharacterized protein</fullName>
    </submittedName>
</protein>
<gene>
    <name evidence="2" type="ORF">LR48_Vigan11g067400</name>
</gene>
<feature type="region of interest" description="Disordered" evidence="1">
    <location>
        <begin position="1"/>
        <end position="41"/>
    </location>
</feature>